<dbReference type="GO" id="GO:0004222">
    <property type="term" value="F:metalloendopeptidase activity"/>
    <property type="evidence" value="ECO:0007669"/>
    <property type="project" value="InterPro"/>
</dbReference>
<dbReference type="InterPro" id="IPR024079">
    <property type="entry name" value="MetalloPept_cat_dom_sf"/>
</dbReference>
<gene>
    <name evidence="1" type="ORF">HPB52_024926</name>
</gene>
<dbReference type="Gene3D" id="1.10.1380.10">
    <property type="entry name" value="Neutral endopeptidase , domain2"/>
    <property type="match status" value="1"/>
</dbReference>
<keyword evidence="2" id="KW-1185">Reference proteome</keyword>
<organism evidence="1 2">
    <name type="scientific">Rhipicephalus sanguineus</name>
    <name type="common">Brown dog tick</name>
    <name type="synonym">Ixodes sanguineus</name>
    <dbReference type="NCBI Taxonomy" id="34632"/>
    <lineage>
        <taxon>Eukaryota</taxon>
        <taxon>Metazoa</taxon>
        <taxon>Ecdysozoa</taxon>
        <taxon>Arthropoda</taxon>
        <taxon>Chelicerata</taxon>
        <taxon>Arachnida</taxon>
        <taxon>Acari</taxon>
        <taxon>Parasitiformes</taxon>
        <taxon>Ixodida</taxon>
        <taxon>Ixodoidea</taxon>
        <taxon>Ixodidae</taxon>
        <taxon>Rhipicephalinae</taxon>
        <taxon>Rhipicephalus</taxon>
        <taxon>Rhipicephalus</taxon>
    </lineage>
</organism>
<sequence length="122" mass="14120">MSIRKTGGIEKYGVYFRCVYDWAGQKAVYHCLQLVSDMATYPLNWFLTEHSVSPDDWNTTRALLTDVHESMAPYFDWMDADTRERALRRLSVIRHVVAYPSVDSTRETIERRYAYLVSSGGG</sequence>
<dbReference type="InterPro" id="IPR042089">
    <property type="entry name" value="Peptidase_M13_dom_2"/>
</dbReference>
<protein>
    <submittedName>
        <fullName evidence="1">Uncharacterized protein</fullName>
    </submittedName>
</protein>
<name>A0A9D4PAQ9_RHISA</name>
<dbReference type="EMBL" id="JABSTV010001750">
    <property type="protein sequence ID" value="KAH7932063.1"/>
    <property type="molecule type" value="Genomic_DNA"/>
</dbReference>
<dbReference type="Gene3D" id="3.40.390.10">
    <property type="entry name" value="Collagenase (Catalytic Domain)"/>
    <property type="match status" value="1"/>
</dbReference>
<reference evidence="1" key="1">
    <citation type="journal article" date="2020" name="Cell">
        <title>Large-Scale Comparative Analyses of Tick Genomes Elucidate Their Genetic Diversity and Vector Capacities.</title>
        <authorList>
            <consortium name="Tick Genome and Microbiome Consortium (TIGMIC)"/>
            <person name="Jia N."/>
            <person name="Wang J."/>
            <person name="Shi W."/>
            <person name="Du L."/>
            <person name="Sun Y."/>
            <person name="Zhan W."/>
            <person name="Jiang J.F."/>
            <person name="Wang Q."/>
            <person name="Zhang B."/>
            <person name="Ji P."/>
            <person name="Bell-Sakyi L."/>
            <person name="Cui X.M."/>
            <person name="Yuan T.T."/>
            <person name="Jiang B.G."/>
            <person name="Yang W.F."/>
            <person name="Lam T.T."/>
            <person name="Chang Q.C."/>
            <person name="Ding S.J."/>
            <person name="Wang X.J."/>
            <person name="Zhu J.G."/>
            <person name="Ruan X.D."/>
            <person name="Zhao L."/>
            <person name="Wei J.T."/>
            <person name="Ye R.Z."/>
            <person name="Que T.C."/>
            <person name="Du C.H."/>
            <person name="Zhou Y.H."/>
            <person name="Cheng J.X."/>
            <person name="Dai P.F."/>
            <person name="Guo W.B."/>
            <person name="Han X.H."/>
            <person name="Huang E.J."/>
            <person name="Li L.F."/>
            <person name="Wei W."/>
            <person name="Gao Y.C."/>
            <person name="Liu J.Z."/>
            <person name="Shao H.Z."/>
            <person name="Wang X."/>
            <person name="Wang C.C."/>
            <person name="Yang T.C."/>
            <person name="Huo Q.B."/>
            <person name="Li W."/>
            <person name="Chen H.Y."/>
            <person name="Chen S.E."/>
            <person name="Zhou L.G."/>
            <person name="Ni X.B."/>
            <person name="Tian J.H."/>
            <person name="Sheng Y."/>
            <person name="Liu T."/>
            <person name="Pan Y.S."/>
            <person name="Xia L.Y."/>
            <person name="Li J."/>
            <person name="Zhao F."/>
            <person name="Cao W.C."/>
        </authorList>
    </citation>
    <scope>NUCLEOTIDE SEQUENCE</scope>
    <source>
        <strain evidence="1">Rsan-2018</strain>
    </source>
</reference>
<evidence type="ECO:0000313" key="1">
    <source>
        <dbReference type="EMBL" id="KAH7932063.1"/>
    </source>
</evidence>
<comment type="caution">
    <text evidence="1">The sequence shown here is derived from an EMBL/GenBank/DDBJ whole genome shotgun (WGS) entry which is preliminary data.</text>
</comment>
<dbReference type="PROSITE" id="PS51885">
    <property type="entry name" value="NEPRILYSIN"/>
    <property type="match status" value="1"/>
</dbReference>
<proteinExistence type="predicted"/>
<accession>A0A9D4PAQ9</accession>
<dbReference type="AlphaFoldDB" id="A0A9D4PAQ9"/>
<evidence type="ECO:0000313" key="2">
    <source>
        <dbReference type="Proteomes" id="UP000821837"/>
    </source>
</evidence>
<dbReference type="GO" id="GO:0006508">
    <property type="term" value="P:proteolysis"/>
    <property type="evidence" value="ECO:0007669"/>
    <property type="project" value="InterPro"/>
</dbReference>
<reference evidence="1" key="2">
    <citation type="submission" date="2021-09" db="EMBL/GenBank/DDBJ databases">
        <authorList>
            <person name="Jia N."/>
            <person name="Wang J."/>
            <person name="Shi W."/>
            <person name="Du L."/>
            <person name="Sun Y."/>
            <person name="Zhan W."/>
            <person name="Jiang J."/>
            <person name="Wang Q."/>
            <person name="Zhang B."/>
            <person name="Ji P."/>
            <person name="Sakyi L.B."/>
            <person name="Cui X."/>
            <person name="Yuan T."/>
            <person name="Jiang B."/>
            <person name="Yang W."/>
            <person name="Lam T.T.-Y."/>
            <person name="Chang Q."/>
            <person name="Ding S."/>
            <person name="Wang X."/>
            <person name="Zhu J."/>
            <person name="Ruan X."/>
            <person name="Zhao L."/>
            <person name="Wei J."/>
            <person name="Que T."/>
            <person name="Du C."/>
            <person name="Cheng J."/>
            <person name="Dai P."/>
            <person name="Han X."/>
            <person name="Huang E."/>
            <person name="Gao Y."/>
            <person name="Liu J."/>
            <person name="Shao H."/>
            <person name="Ye R."/>
            <person name="Li L."/>
            <person name="Wei W."/>
            <person name="Wang X."/>
            <person name="Wang C."/>
            <person name="Huo Q."/>
            <person name="Li W."/>
            <person name="Guo W."/>
            <person name="Chen H."/>
            <person name="Chen S."/>
            <person name="Zhou L."/>
            <person name="Zhou L."/>
            <person name="Ni X."/>
            <person name="Tian J."/>
            <person name="Zhou Y."/>
            <person name="Sheng Y."/>
            <person name="Liu T."/>
            <person name="Pan Y."/>
            <person name="Xia L."/>
            <person name="Li J."/>
            <person name="Zhao F."/>
            <person name="Cao W."/>
        </authorList>
    </citation>
    <scope>NUCLEOTIDE SEQUENCE</scope>
    <source>
        <strain evidence="1">Rsan-2018</strain>
        <tissue evidence="1">Larvae</tissue>
    </source>
</reference>
<dbReference type="Proteomes" id="UP000821837">
    <property type="component" value="Unassembled WGS sequence"/>
</dbReference>
<dbReference type="SUPFAM" id="SSF55486">
    <property type="entry name" value="Metalloproteases ('zincins'), catalytic domain"/>
    <property type="match status" value="1"/>
</dbReference>
<dbReference type="InterPro" id="IPR000718">
    <property type="entry name" value="Peptidase_M13"/>
</dbReference>